<dbReference type="GO" id="GO:0016746">
    <property type="term" value="F:acyltransferase activity"/>
    <property type="evidence" value="ECO:0007669"/>
    <property type="project" value="UniProtKB-KW"/>
</dbReference>
<name>A0ABV9RU71_9PSEU</name>
<dbReference type="SUPFAM" id="SSF55729">
    <property type="entry name" value="Acyl-CoA N-acyltransferases (Nat)"/>
    <property type="match status" value="1"/>
</dbReference>
<organism evidence="4 5">
    <name type="scientific">Actinophytocola glycyrrhizae</name>
    <dbReference type="NCBI Taxonomy" id="2044873"/>
    <lineage>
        <taxon>Bacteria</taxon>
        <taxon>Bacillati</taxon>
        <taxon>Actinomycetota</taxon>
        <taxon>Actinomycetes</taxon>
        <taxon>Pseudonocardiales</taxon>
        <taxon>Pseudonocardiaceae</taxon>
    </lineage>
</organism>
<dbReference type="InterPro" id="IPR016181">
    <property type="entry name" value="Acyl_CoA_acyltransferase"/>
</dbReference>
<dbReference type="PANTHER" id="PTHR43420">
    <property type="entry name" value="ACETYLTRANSFERASE"/>
    <property type="match status" value="1"/>
</dbReference>
<evidence type="ECO:0000256" key="2">
    <source>
        <dbReference type="ARBA" id="ARBA00023315"/>
    </source>
</evidence>
<dbReference type="PROSITE" id="PS51186">
    <property type="entry name" value="GNAT"/>
    <property type="match status" value="1"/>
</dbReference>
<dbReference type="InterPro" id="IPR000182">
    <property type="entry name" value="GNAT_dom"/>
</dbReference>
<keyword evidence="5" id="KW-1185">Reference proteome</keyword>
<comment type="caution">
    <text evidence="4">The sequence shown here is derived from an EMBL/GenBank/DDBJ whole genome shotgun (WGS) entry which is preliminary data.</text>
</comment>
<dbReference type="Pfam" id="PF24553">
    <property type="entry name" value="Rv0428c_C"/>
    <property type="match status" value="1"/>
</dbReference>
<reference evidence="5" key="1">
    <citation type="journal article" date="2019" name="Int. J. Syst. Evol. Microbiol.">
        <title>The Global Catalogue of Microorganisms (GCM) 10K type strain sequencing project: providing services to taxonomists for standard genome sequencing and annotation.</title>
        <authorList>
            <consortium name="The Broad Institute Genomics Platform"/>
            <consortium name="The Broad Institute Genome Sequencing Center for Infectious Disease"/>
            <person name="Wu L."/>
            <person name="Ma J."/>
        </authorList>
    </citation>
    <scope>NUCLEOTIDE SEQUENCE [LARGE SCALE GENOMIC DNA]</scope>
    <source>
        <strain evidence="5">ZS-22-S1</strain>
    </source>
</reference>
<accession>A0ABV9RU71</accession>
<sequence length="249" mass="26569">MFDELMRAGWPATDEVAVDGWVARFAGGVTQRANSVLPFAAPADLGAALLRVERLYATRGLPTVFQLGPSAQPAGLDDVLAARGYEFGSPTSIQTAPVGDVRPDPSVRIAESPSDEWLDLWWRVDGRGDQSALDVAAEILCGGPALYATVRDTAGVAAVGRLALVGEWGGVYCMAVRPGVRRRGHGAAVLSGLLAAGRACGVTRAWLQVRAENTAAFSLYRKAGFTETSRYHYRSHRGQEPVQDVHPEP</sequence>
<dbReference type="PANTHER" id="PTHR43420:SF12">
    <property type="entry name" value="N-ACETYLTRANSFERASE DOMAIN-CONTAINING PROTEIN"/>
    <property type="match status" value="1"/>
</dbReference>
<dbReference type="InterPro" id="IPR050680">
    <property type="entry name" value="YpeA/RimI_acetyltransf"/>
</dbReference>
<keyword evidence="1 4" id="KW-0808">Transferase</keyword>
<evidence type="ECO:0000313" key="5">
    <source>
        <dbReference type="Proteomes" id="UP001595859"/>
    </source>
</evidence>
<dbReference type="CDD" id="cd04301">
    <property type="entry name" value="NAT_SF"/>
    <property type="match status" value="1"/>
</dbReference>
<gene>
    <name evidence="4" type="ORF">ACFPCV_00290</name>
</gene>
<dbReference type="Gene3D" id="3.40.630.30">
    <property type="match status" value="1"/>
</dbReference>
<dbReference type="EMBL" id="JBHSIS010000002">
    <property type="protein sequence ID" value="MFC4851920.1"/>
    <property type="molecule type" value="Genomic_DNA"/>
</dbReference>
<dbReference type="InterPro" id="IPR056935">
    <property type="entry name" value="Rv0428c-like_C"/>
</dbReference>
<evidence type="ECO:0000256" key="1">
    <source>
        <dbReference type="ARBA" id="ARBA00022679"/>
    </source>
</evidence>
<dbReference type="EC" id="2.3.1.-" evidence="4"/>
<dbReference type="Proteomes" id="UP001595859">
    <property type="component" value="Unassembled WGS sequence"/>
</dbReference>
<protein>
    <submittedName>
        <fullName evidence="4">GNAT family N-acetyltransferase</fullName>
        <ecNumber evidence="4">2.3.1.-</ecNumber>
    </submittedName>
</protein>
<evidence type="ECO:0000313" key="4">
    <source>
        <dbReference type="EMBL" id="MFC4851920.1"/>
    </source>
</evidence>
<feature type="domain" description="N-acetyltransferase" evidence="3">
    <location>
        <begin position="107"/>
        <end position="249"/>
    </location>
</feature>
<evidence type="ECO:0000259" key="3">
    <source>
        <dbReference type="PROSITE" id="PS51186"/>
    </source>
</evidence>
<proteinExistence type="predicted"/>
<keyword evidence="2 4" id="KW-0012">Acyltransferase</keyword>